<reference evidence="1 2" key="1">
    <citation type="submission" date="2018-05" db="EMBL/GenBank/DDBJ databases">
        <title>complete genome sequence of Aquabacterium olei NBRC 110486.</title>
        <authorList>
            <person name="Tang B."/>
            <person name="Chang J."/>
            <person name="Zhang L."/>
            <person name="Yang H."/>
        </authorList>
    </citation>
    <scope>NUCLEOTIDE SEQUENCE [LARGE SCALE GENOMIC DNA]</scope>
    <source>
        <strain evidence="1 2">NBRC 110486</strain>
    </source>
</reference>
<dbReference type="EMBL" id="CP029210">
    <property type="protein sequence ID" value="AWI52244.1"/>
    <property type="molecule type" value="Genomic_DNA"/>
</dbReference>
<evidence type="ECO:0000313" key="1">
    <source>
        <dbReference type="EMBL" id="AWI52244.1"/>
    </source>
</evidence>
<evidence type="ECO:0000313" key="2">
    <source>
        <dbReference type="Proteomes" id="UP000244892"/>
    </source>
</evidence>
<dbReference type="Proteomes" id="UP000244892">
    <property type="component" value="Chromosome"/>
</dbReference>
<protein>
    <submittedName>
        <fullName evidence="1">Pilus assembly protein PilX</fullName>
    </submittedName>
</protein>
<name>A0A2U8FPD5_9BURK</name>
<dbReference type="AlphaFoldDB" id="A0A2U8FPD5"/>
<gene>
    <name evidence="1" type="ORF">DEH84_01430</name>
</gene>
<accession>A0A2U8FPD5</accession>
<sequence length="214" mass="22807">MTPIHSPAARGISLVFSLLALVALSLAGVALVRSIGTGTLVLGNIGFKQAATLTADTVAQEAIQALRTTVTDKKVDLSTAGYYASVDNSKLDVTGQQLPNDTSRQLIVWEADCKHVSSNRVGCVHAPKAATSTLPSNWSAQYVIFRMCKAAGEVNPETCAMPTTSTSGTSTKRGKLDYADYARFGSAASPYYRVIVRIQGDRNTVSYTETLVHF</sequence>
<proteinExistence type="predicted"/>
<keyword evidence="2" id="KW-1185">Reference proteome</keyword>
<organism evidence="1 2">
    <name type="scientific">Aquabacterium olei</name>
    <dbReference type="NCBI Taxonomy" id="1296669"/>
    <lineage>
        <taxon>Bacteria</taxon>
        <taxon>Pseudomonadati</taxon>
        <taxon>Pseudomonadota</taxon>
        <taxon>Betaproteobacteria</taxon>
        <taxon>Burkholderiales</taxon>
        <taxon>Aquabacterium</taxon>
    </lineage>
</organism>
<dbReference type="OrthoDB" id="5954007at2"/>
<dbReference type="KEGG" id="aon:DEH84_01430"/>
<dbReference type="RefSeq" id="WP_109034064.1">
    <property type="nucleotide sequence ID" value="NZ_CP029210.1"/>
</dbReference>